<dbReference type="EMBL" id="AWXA01000028">
    <property type="protein sequence ID" value="ERT59985.1"/>
    <property type="molecule type" value="Genomic_DNA"/>
</dbReference>
<keyword evidence="3 6" id="KW-0812">Transmembrane</keyword>
<dbReference type="AlphaFoldDB" id="U7UKX8"/>
<dbReference type="STRING" id="1111454.HMPREF1250_0883"/>
<evidence type="ECO:0000256" key="4">
    <source>
        <dbReference type="ARBA" id="ARBA00022989"/>
    </source>
</evidence>
<sequence>MGTISPIIGKEKASAASGILNASSGIGSAVLSPVLQLLNSQIGVAGSLWVLAIPTLLIFPIIFWIRMMQGNTVVDGADSAAASGAEQSSLRLLRTALREADFRRLMLGFSTCGFHMIIIQTHLVTQFVSYGITAGVVAGIYTFFGVATMAGSVLSGFLCSKFSLKNVLGTEYAVRAVIVALFMFAMPKNLTTAIIFALILGLTGDATVTPTSEIVSRRFGAKTIGFLFGMTFVCHQIGAFISSWLGGVLIEQTGSYTLIWSLDILLCAMAALTSYRIKRHEGE</sequence>
<evidence type="ECO:0000256" key="5">
    <source>
        <dbReference type="ARBA" id="ARBA00023136"/>
    </source>
</evidence>
<feature type="transmembrane region" description="Helical" evidence="6">
    <location>
        <begin position="257"/>
        <end position="277"/>
    </location>
</feature>
<dbReference type="PATRIC" id="fig|1111454.3.peg.1077"/>
<dbReference type="Proteomes" id="UP000017090">
    <property type="component" value="Unassembled WGS sequence"/>
</dbReference>
<feature type="transmembrane region" description="Helical" evidence="6">
    <location>
        <begin position="42"/>
        <end position="65"/>
    </location>
</feature>
<evidence type="ECO:0000313" key="8">
    <source>
        <dbReference type="EMBL" id="ERT59985.1"/>
    </source>
</evidence>
<dbReference type="SUPFAM" id="SSF103473">
    <property type="entry name" value="MFS general substrate transporter"/>
    <property type="match status" value="1"/>
</dbReference>
<dbReference type="Gene3D" id="1.20.1250.20">
    <property type="entry name" value="MFS general substrate transporter like domains"/>
    <property type="match status" value="1"/>
</dbReference>
<feature type="domain" description="Major facilitator superfamily (MFS) profile" evidence="7">
    <location>
        <begin position="101"/>
        <end position="283"/>
    </location>
</feature>
<dbReference type="PANTHER" id="PTHR11360:SF284">
    <property type="entry name" value="EG:103B4.3 PROTEIN-RELATED"/>
    <property type="match status" value="1"/>
</dbReference>
<evidence type="ECO:0000313" key="9">
    <source>
        <dbReference type="Proteomes" id="UP000017090"/>
    </source>
</evidence>
<dbReference type="Pfam" id="PF07690">
    <property type="entry name" value="MFS_1"/>
    <property type="match status" value="1"/>
</dbReference>
<feature type="transmembrane region" description="Helical" evidence="6">
    <location>
        <begin position="166"/>
        <end position="186"/>
    </location>
</feature>
<comment type="caution">
    <text evidence="8">The sequence shown here is derived from an EMBL/GenBank/DDBJ whole genome shotgun (WGS) entry which is preliminary data.</text>
</comment>
<dbReference type="OrthoDB" id="9793415at2"/>
<dbReference type="eggNOG" id="COG2814">
    <property type="taxonomic scope" value="Bacteria"/>
</dbReference>
<evidence type="ECO:0000256" key="2">
    <source>
        <dbReference type="ARBA" id="ARBA00022448"/>
    </source>
</evidence>
<keyword evidence="2" id="KW-0813">Transport</keyword>
<dbReference type="InterPro" id="IPR020846">
    <property type="entry name" value="MFS_dom"/>
</dbReference>
<dbReference type="InterPro" id="IPR050327">
    <property type="entry name" value="Proton-linked_MCT"/>
</dbReference>
<dbReference type="PANTHER" id="PTHR11360">
    <property type="entry name" value="MONOCARBOXYLATE TRANSPORTER"/>
    <property type="match status" value="1"/>
</dbReference>
<accession>U7UKX8</accession>
<feature type="transmembrane region" description="Helical" evidence="6">
    <location>
        <begin position="105"/>
        <end position="124"/>
    </location>
</feature>
<evidence type="ECO:0000256" key="6">
    <source>
        <dbReference type="SAM" id="Phobius"/>
    </source>
</evidence>
<protein>
    <submittedName>
        <fullName evidence="8">Transporter, major facilitator domain protein</fullName>
    </submittedName>
</protein>
<dbReference type="PROSITE" id="PS50850">
    <property type="entry name" value="MFS"/>
    <property type="match status" value="1"/>
</dbReference>
<evidence type="ECO:0000256" key="3">
    <source>
        <dbReference type="ARBA" id="ARBA00022692"/>
    </source>
</evidence>
<organism evidence="8 9">
    <name type="scientific">Megasphaera vaginalis</name>
    <name type="common">ex Srinivasan et al. 2021</name>
    <dbReference type="NCBI Taxonomy" id="1111454"/>
    <lineage>
        <taxon>Bacteria</taxon>
        <taxon>Bacillati</taxon>
        <taxon>Bacillota</taxon>
        <taxon>Negativicutes</taxon>
        <taxon>Veillonellales</taxon>
        <taxon>Veillonellaceae</taxon>
        <taxon>Megasphaera</taxon>
    </lineage>
</organism>
<dbReference type="GO" id="GO:0022857">
    <property type="term" value="F:transmembrane transporter activity"/>
    <property type="evidence" value="ECO:0007669"/>
    <property type="project" value="InterPro"/>
</dbReference>
<evidence type="ECO:0000259" key="7">
    <source>
        <dbReference type="PROSITE" id="PS50850"/>
    </source>
</evidence>
<dbReference type="InterPro" id="IPR036259">
    <property type="entry name" value="MFS_trans_sf"/>
</dbReference>
<dbReference type="InterPro" id="IPR011701">
    <property type="entry name" value="MFS"/>
</dbReference>
<name>U7UKX8_9FIRM</name>
<feature type="transmembrane region" description="Helical" evidence="6">
    <location>
        <begin position="130"/>
        <end position="154"/>
    </location>
</feature>
<feature type="transmembrane region" description="Helical" evidence="6">
    <location>
        <begin position="192"/>
        <end position="212"/>
    </location>
</feature>
<keyword evidence="5 6" id="KW-0472">Membrane</keyword>
<gene>
    <name evidence="8" type="ORF">HMPREF1250_0883</name>
</gene>
<keyword evidence="9" id="KW-1185">Reference proteome</keyword>
<comment type="subcellular location">
    <subcellularLocation>
        <location evidence="1">Cell membrane</location>
        <topology evidence="1">Multi-pass membrane protein</topology>
    </subcellularLocation>
</comment>
<proteinExistence type="predicted"/>
<dbReference type="GO" id="GO:0005886">
    <property type="term" value="C:plasma membrane"/>
    <property type="evidence" value="ECO:0007669"/>
    <property type="project" value="UniProtKB-SubCell"/>
</dbReference>
<feature type="transmembrane region" description="Helical" evidence="6">
    <location>
        <begin position="224"/>
        <end position="245"/>
    </location>
</feature>
<evidence type="ECO:0000256" key="1">
    <source>
        <dbReference type="ARBA" id="ARBA00004651"/>
    </source>
</evidence>
<reference evidence="8 9" key="1">
    <citation type="submission" date="2013-09" db="EMBL/GenBank/DDBJ databases">
        <authorList>
            <person name="Durkin A.S."/>
            <person name="Haft D.R."/>
            <person name="McCorrison J."/>
            <person name="Torralba M."/>
            <person name="Gillis M."/>
            <person name="Haft D.H."/>
            <person name="Methe B."/>
            <person name="Sutton G."/>
            <person name="Nelson K.E."/>
        </authorList>
    </citation>
    <scope>NUCLEOTIDE SEQUENCE [LARGE SCALE GENOMIC DNA]</scope>
    <source>
        <strain evidence="8 9">BV3C16-1</strain>
    </source>
</reference>
<keyword evidence="4 6" id="KW-1133">Transmembrane helix</keyword>